<gene>
    <name evidence="14" type="ORF">PMG71_19825</name>
</gene>
<evidence type="ECO:0000259" key="10">
    <source>
        <dbReference type="PROSITE" id="PS50109"/>
    </source>
</evidence>
<dbReference type="CDD" id="cd16916">
    <property type="entry name" value="HATPase_CheA-like"/>
    <property type="match status" value="1"/>
</dbReference>
<dbReference type="SUPFAM" id="SSF55874">
    <property type="entry name" value="ATPase domain of HSP90 chaperone/DNA topoisomerase II/histidine kinase"/>
    <property type="match status" value="1"/>
</dbReference>
<dbReference type="InterPro" id="IPR008207">
    <property type="entry name" value="Sig_transdc_His_kin_Hpt_dom"/>
</dbReference>
<dbReference type="InterPro" id="IPR051315">
    <property type="entry name" value="Bact_Chemotaxis_CheA"/>
</dbReference>
<evidence type="ECO:0000313" key="15">
    <source>
        <dbReference type="Proteomes" id="UP001235303"/>
    </source>
</evidence>
<dbReference type="PROSITE" id="PS50110">
    <property type="entry name" value="RESPONSE_REGULATORY"/>
    <property type="match status" value="1"/>
</dbReference>
<keyword evidence="4" id="KW-0808">Transferase</keyword>
<dbReference type="InterPro" id="IPR005467">
    <property type="entry name" value="His_kinase_dom"/>
</dbReference>
<dbReference type="Gene3D" id="1.20.120.160">
    <property type="entry name" value="HPT domain"/>
    <property type="match status" value="2"/>
</dbReference>
<evidence type="ECO:0000256" key="9">
    <source>
        <dbReference type="SAM" id="MobiDB-lite"/>
    </source>
</evidence>
<dbReference type="SMART" id="SM00387">
    <property type="entry name" value="HATPase_c"/>
    <property type="match status" value="1"/>
</dbReference>
<dbReference type="InterPro" id="IPR036641">
    <property type="entry name" value="HPT_dom_sf"/>
</dbReference>
<dbReference type="Gene3D" id="3.30.565.10">
    <property type="entry name" value="Histidine kinase-like ATPase, C-terminal domain"/>
    <property type="match status" value="1"/>
</dbReference>
<evidence type="ECO:0000256" key="7">
    <source>
        <dbReference type="PROSITE-ProRule" id="PRU00110"/>
    </source>
</evidence>
<dbReference type="InterPro" id="IPR002545">
    <property type="entry name" value="CheW-lke_dom"/>
</dbReference>
<feature type="region of interest" description="Disordered" evidence="9">
    <location>
        <begin position="149"/>
        <end position="183"/>
    </location>
</feature>
<dbReference type="PROSITE" id="PS50109">
    <property type="entry name" value="HIS_KIN"/>
    <property type="match status" value="1"/>
</dbReference>
<dbReference type="PROSITE" id="PS50851">
    <property type="entry name" value="CHEW"/>
    <property type="match status" value="1"/>
</dbReference>
<evidence type="ECO:0000259" key="13">
    <source>
        <dbReference type="PROSITE" id="PS50894"/>
    </source>
</evidence>
<keyword evidence="15" id="KW-1185">Reference proteome</keyword>
<dbReference type="SMART" id="SM00073">
    <property type="entry name" value="HPT"/>
    <property type="match status" value="2"/>
</dbReference>
<dbReference type="PRINTS" id="PR00344">
    <property type="entry name" value="BCTRLSENSOR"/>
</dbReference>
<dbReference type="PROSITE" id="PS50894">
    <property type="entry name" value="HPT"/>
    <property type="match status" value="1"/>
</dbReference>
<evidence type="ECO:0000259" key="11">
    <source>
        <dbReference type="PROSITE" id="PS50110"/>
    </source>
</evidence>
<dbReference type="Pfam" id="PF01627">
    <property type="entry name" value="Hpt"/>
    <property type="match status" value="1"/>
</dbReference>
<evidence type="ECO:0000313" key="14">
    <source>
        <dbReference type="EMBL" id="MDJ1171680.1"/>
    </source>
</evidence>
<dbReference type="Proteomes" id="UP001235303">
    <property type="component" value="Unassembled WGS sequence"/>
</dbReference>
<dbReference type="SUPFAM" id="SSF47226">
    <property type="entry name" value="Histidine-containing phosphotransfer domain, HPT domain"/>
    <property type="match status" value="2"/>
</dbReference>
<dbReference type="SMART" id="SM00448">
    <property type="entry name" value="REC"/>
    <property type="match status" value="1"/>
</dbReference>
<dbReference type="EC" id="2.7.13.3" evidence="2"/>
<evidence type="ECO:0000256" key="5">
    <source>
        <dbReference type="ARBA" id="ARBA00022777"/>
    </source>
</evidence>
<dbReference type="Gene3D" id="2.30.30.40">
    <property type="entry name" value="SH3 Domains"/>
    <property type="match status" value="1"/>
</dbReference>
<dbReference type="Pfam" id="PF02518">
    <property type="entry name" value="HATPase_c"/>
    <property type="match status" value="1"/>
</dbReference>
<dbReference type="Pfam" id="PF01584">
    <property type="entry name" value="CheW"/>
    <property type="match status" value="1"/>
</dbReference>
<dbReference type="SMART" id="SM00260">
    <property type="entry name" value="CheW"/>
    <property type="match status" value="1"/>
</dbReference>
<dbReference type="InterPro" id="IPR003594">
    <property type="entry name" value="HATPase_dom"/>
</dbReference>
<dbReference type="Pfam" id="PF00072">
    <property type="entry name" value="Response_reg"/>
    <property type="match status" value="1"/>
</dbReference>
<dbReference type="EMBL" id="JAQOSP010000123">
    <property type="protein sequence ID" value="MDJ1171680.1"/>
    <property type="molecule type" value="Genomic_DNA"/>
</dbReference>
<dbReference type="GO" id="GO:0016301">
    <property type="term" value="F:kinase activity"/>
    <property type="evidence" value="ECO:0007669"/>
    <property type="project" value="UniProtKB-KW"/>
</dbReference>
<dbReference type="InterPro" id="IPR036061">
    <property type="entry name" value="CheW-like_dom_sf"/>
</dbReference>
<keyword evidence="3 8" id="KW-0597">Phosphoprotein</keyword>
<dbReference type="CDD" id="cd00088">
    <property type="entry name" value="HPT"/>
    <property type="match status" value="1"/>
</dbReference>
<comment type="caution">
    <text evidence="14">The sequence shown here is derived from an EMBL/GenBank/DDBJ whole genome shotgun (WGS) entry which is preliminary data.</text>
</comment>
<feature type="domain" description="CheW-like" evidence="12">
    <location>
        <begin position="675"/>
        <end position="809"/>
    </location>
</feature>
<name>A0ABT7AXV1_9CYAN</name>
<protein>
    <recommendedName>
        <fullName evidence="2">histidine kinase</fullName>
        <ecNumber evidence="2">2.7.13.3</ecNumber>
    </recommendedName>
</protein>
<evidence type="ECO:0000256" key="6">
    <source>
        <dbReference type="ARBA" id="ARBA00023012"/>
    </source>
</evidence>
<keyword evidence="6" id="KW-0902">Two-component regulatory system</keyword>
<feature type="domain" description="Response regulatory" evidence="11">
    <location>
        <begin position="833"/>
        <end position="949"/>
    </location>
</feature>
<keyword evidence="5 14" id="KW-0418">Kinase</keyword>
<organism evidence="14 15">
    <name type="scientific">Roseofilum acuticapitatum BLCC-M154</name>
    <dbReference type="NCBI Taxonomy" id="3022444"/>
    <lineage>
        <taxon>Bacteria</taxon>
        <taxon>Bacillati</taxon>
        <taxon>Cyanobacteriota</taxon>
        <taxon>Cyanophyceae</taxon>
        <taxon>Desertifilales</taxon>
        <taxon>Desertifilaceae</taxon>
        <taxon>Roseofilum</taxon>
        <taxon>Roseofilum acuticapitatum</taxon>
    </lineage>
</organism>
<feature type="compositionally biased region" description="Low complexity" evidence="9">
    <location>
        <begin position="326"/>
        <end position="343"/>
    </location>
</feature>
<feature type="domain" description="HPt" evidence="13">
    <location>
        <begin position="183"/>
        <end position="294"/>
    </location>
</feature>
<evidence type="ECO:0000256" key="1">
    <source>
        <dbReference type="ARBA" id="ARBA00000085"/>
    </source>
</evidence>
<comment type="catalytic activity">
    <reaction evidence="1">
        <text>ATP + protein L-histidine = ADP + protein N-phospho-L-histidine.</text>
        <dbReference type="EC" id="2.7.13.3"/>
    </reaction>
</comment>
<dbReference type="PANTHER" id="PTHR43395:SF1">
    <property type="entry name" value="CHEMOTAXIS PROTEIN CHEA"/>
    <property type="match status" value="1"/>
</dbReference>
<dbReference type="RefSeq" id="WP_283755433.1">
    <property type="nucleotide sequence ID" value="NZ_JAQOSP010000123.1"/>
</dbReference>
<evidence type="ECO:0000256" key="8">
    <source>
        <dbReference type="PROSITE-ProRule" id="PRU00169"/>
    </source>
</evidence>
<dbReference type="InterPro" id="IPR004358">
    <property type="entry name" value="Sig_transdc_His_kin-like_C"/>
</dbReference>
<dbReference type="InterPro" id="IPR011006">
    <property type="entry name" value="CheY-like_superfamily"/>
</dbReference>
<dbReference type="Gene3D" id="3.40.50.2300">
    <property type="match status" value="1"/>
</dbReference>
<feature type="region of interest" description="Disordered" evidence="9">
    <location>
        <begin position="311"/>
        <end position="378"/>
    </location>
</feature>
<sequence>MSGYSTLELFREEVETQVNFFKPVILLLKTQPLPKQELGQAIQAVHAVWGAARLVKREDTADLAQLLKECFIAAQEQTVILSDEQIDLLLHAGDLLLALSRVEGESFEHWMSEHSWDLGITQRGIAALLASRSPDPQPSLESNQEILPTQDTAQSPAESAQHADPPIAPREETPQKSEAPTLNLTGDESMIDLFRLEAEAQVAILNEGLLALESDAQSTQALEQLMRAAHSIKGAARIIGLDAFVNLAHVMEDCFVAAQNGSLILTADDVDILLQGVDWLGSVCDISNDELAHWLVGQSSSIEMTREQVNGILNPGDKPQKQESGSVLVVTPESSSPLPEEPSQGAIALRLPEATATQPSSERRPAPQQQSHTSDRVVRVSAENLNRIMGLAGESLIEANWLQPYADSMMTLKRRMVYLSRTLEQLEDSLGHGVYEQEGKELLAQARSQEQESLDFLGDRLEELELYAQRTANLSDRLYREVITSHMRPFVDGVQGFPRMIRDLARKLNKQVRLEILGKATPVDRDILKKLEAPLTHILRNATDHGIEQPEHRIAAGKSPEGTIRLEALHRGGMLAITITDDGKGIDPEQLRQKVINKNLANAEIATKLTETELMEFLFLPGFSTAQQVTEISGRGVGLDVAKSMVQEVGGTVRAMSQPGKGTSFHFQLPLTLSVVRTLLVEISGKPYAIPLARIDQIMTLDKSQISEVENRQYFTMNQQHIGLIAAHQVLELAPPLSNSGALSVVILSDGPHTYGLVVDQFLGERDLVVRPLDPRLGKVPDISATSLMGDGSPILIVDVSDMVRSIDTILNTGQLMRVGHEAQNLPGDKRQRVLVVDDSITVREMERKLLENRGYKVDTAVNGMEGWNAIRTHSYDLVISDIDMPRMNGIELVKQMKSHPRLYDIPVIIVSYRDREEDRIQGLEAGADYYLTKSSFHDETLIDAVVDLIGH</sequence>
<evidence type="ECO:0000256" key="3">
    <source>
        <dbReference type="ARBA" id="ARBA00022553"/>
    </source>
</evidence>
<feature type="compositionally biased region" description="Polar residues" evidence="9">
    <location>
        <begin position="149"/>
        <end position="158"/>
    </location>
</feature>
<dbReference type="InterPro" id="IPR036890">
    <property type="entry name" value="HATPase_C_sf"/>
</dbReference>
<reference evidence="14 15" key="1">
    <citation type="submission" date="2023-01" db="EMBL/GenBank/DDBJ databases">
        <title>Novel diversity within Roseofilum (Cyanobacteria; Desertifilaceae) from marine benthic mats with descriptions of four novel species.</title>
        <authorList>
            <person name="Wang Y."/>
            <person name="Berthold D.E."/>
            <person name="Hu J."/>
            <person name="Lefler F.W."/>
            <person name="Laughinghouse H.D. IV."/>
        </authorList>
    </citation>
    <scope>NUCLEOTIDE SEQUENCE [LARGE SCALE GENOMIC DNA]</scope>
    <source>
        <strain evidence="14 15">BLCC-M154</strain>
    </source>
</reference>
<feature type="modified residue" description="Phosphohistidine" evidence="7">
    <location>
        <position position="230"/>
    </location>
</feature>
<proteinExistence type="predicted"/>
<accession>A0ABT7AXV1</accession>
<dbReference type="InterPro" id="IPR001789">
    <property type="entry name" value="Sig_transdc_resp-reg_receiver"/>
</dbReference>
<evidence type="ECO:0000256" key="4">
    <source>
        <dbReference type="ARBA" id="ARBA00022679"/>
    </source>
</evidence>
<dbReference type="SUPFAM" id="SSF52172">
    <property type="entry name" value="CheY-like"/>
    <property type="match status" value="1"/>
</dbReference>
<feature type="modified residue" description="4-aspartylphosphate" evidence="8">
    <location>
        <position position="882"/>
    </location>
</feature>
<feature type="domain" description="Histidine kinase" evidence="10">
    <location>
        <begin position="535"/>
        <end position="673"/>
    </location>
</feature>
<dbReference type="SUPFAM" id="SSF50341">
    <property type="entry name" value="CheW-like"/>
    <property type="match status" value="1"/>
</dbReference>
<evidence type="ECO:0000259" key="12">
    <source>
        <dbReference type="PROSITE" id="PS50851"/>
    </source>
</evidence>
<evidence type="ECO:0000256" key="2">
    <source>
        <dbReference type="ARBA" id="ARBA00012438"/>
    </source>
</evidence>
<dbReference type="PANTHER" id="PTHR43395">
    <property type="entry name" value="SENSOR HISTIDINE KINASE CHEA"/>
    <property type="match status" value="1"/>
</dbReference>